<dbReference type="SUPFAM" id="SSF111331">
    <property type="entry name" value="NAD kinase/diacylglycerol kinase-like"/>
    <property type="match status" value="1"/>
</dbReference>
<accession>A0A0M7BGK8</accession>
<keyword evidence="3" id="KW-0418">Kinase</keyword>
<dbReference type="EMBL" id="CYPR01000240">
    <property type="protein sequence ID" value="CUH40912.1"/>
    <property type="molecule type" value="Genomic_DNA"/>
</dbReference>
<dbReference type="Pfam" id="PF00781">
    <property type="entry name" value="DAGK_cat"/>
    <property type="match status" value="1"/>
</dbReference>
<feature type="domain" description="DAGKc" evidence="2">
    <location>
        <begin position="12"/>
        <end position="140"/>
    </location>
</feature>
<protein>
    <submittedName>
        <fullName evidence="3">Diacylglycerol kinase</fullName>
        <ecNumber evidence="3">2.7.1.107</ecNumber>
    </submittedName>
</protein>
<sequence length="310" mass="34258">MRGANTEDDTEASPPPACILLNPGSGKRNGNPRAQIEAAMARYPGRFVLREISKGRDISAEADRAAVEYDTIVAAGGDGTIGAIAEAALRHGCTLGILPRGTFNFFARGLNLPEEIDEGIDLIATGQTREISVGEVNDRLFLNNASLGLYPAILTQREGTYRRWGRSRLAAHWSVIATFTRFHRPLSLVVSVDGRVVRKKTPLAFVARSAYQLDLFGLKGSDDVRAERFALFLAPDSSRWGLFRMAIRLAWGSMKEGRDFEYFTGEVIDIETQSRRRVVARDGEREKMSSPFRFRVLSKALRVIAPPEGT</sequence>
<dbReference type="GO" id="GO:0004143">
    <property type="term" value="F:ATP-dependent diacylglycerol kinase activity"/>
    <property type="evidence" value="ECO:0007669"/>
    <property type="project" value="UniProtKB-EC"/>
</dbReference>
<dbReference type="InterPro" id="IPR016064">
    <property type="entry name" value="NAD/diacylglycerol_kinase_sf"/>
</dbReference>
<gene>
    <name evidence="3" type="primary">dagK</name>
    <name evidence="3" type="ORF">JSE7799_03652</name>
</gene>
<dbReference type="InterPro" id="IPR001206">
    <property type="entry name" value="Diacylglycerol_kinase_cat_dom"/>
</dbReference>
<feature type="compositionally biased region" description="Acidic residues" evidence="1">
    <location>
        <begin position="1"/>
        <end position="11"/>
    </location>
</feature>
<dbReference type="SMART" id="SM00046">
    <property type="entry name" value="DAGKc"/>
    <property type="match status" value="1"/>
</dbReference>
<dbReference type="AlphaFoldDB" id="A0A0M7BGK8"/>
<evidence type="ECO:0000313" key="4">
    <source>
        <dbReference type="Proteomes" id="UP000049455"/>
    </source>
</evidence>
<dbReference type="PROSITE" id="PS50146">
    <property type="entry name" value="DAGK"/>
    <property type="match status" value="1"/>
</dbReference>
<name>A0A0M7BGK8_9RHOB</name>
<dbReference type="Gene3D" id="2.60.200.40">
    <property type="match status" value="1"/>
</dbReference>
<evidence type="ECO:0000313" key="3">
    <source>
        <dbReference type="EMBL" id="CUH40912.1"/>
    </source>
</evidence>
<dbReference type="RefSeq" id="WP_055664902.1">
    <property type="nucleotide sequence ID" value="NZ_CYPR01000240.1"/>
</dbReference>
<keyword evidence="4" id="KW-1185">Reference proteome</keyword>
<dbReference type="EC" id="2.7.1.107" evidence="3"/>
<dbReference type="Proteomes" id="UP000049455">
    <property type="component" value="Unassembled WGS sequence"/>
</dbReference>
<dbReference type="PANTHER" id="PTHR12358">
    <property type="entry name" value="SPHINGOSINE KINASE"/>
    <property type="match status" value="1"/>
</dbReference>
<proteinExistence type="predicted"/>
<evidence type="ECO:0000256" key="1">
    <source>
        <dbReference type="SAM" id="MobiDB-lite"/>
    </source>
</evidence>
<evidence type="ECO:0000259" key="2">
    <source>
        <dbReference type="PROSITE" id="PS50146"/>
    </source>
</evidence>
<dbReference type="InterPro" id="IPR050187">
    <property type="entry name" value="Lipid_Phosphate_FormReg"/>
</dbReference>
<dbReference type="STRING" id="313367.JSE7799_03652"/>
<keyword evidence="3" id="KW-0808">Transferase</keyword>
<reference evidence="3 4" key="1">
    <citation type="submission" date="2015-09" db="EMBL/GenBank/DDBJ databases">
        <authorList>
            <person name="Jackson K.R."/>
            <person name="Lunt B.L."/>
            <person name="Fisher J.N.B."/>
            <person name="Gardner A.V."/>
            <person name="Bailey M.E."/>
            <person name="Deus L.M."/>
            <person name="Earl A.S."/>
            <person name="Gibby P.D."/>
            <person name="Hartmann K.A."/>
            <person name="Liu J.E."/>
            <person name="Manci A.M."/>
            <person name="Nielsen D.A."/>
            <person name="Solomon M.B."/>
            <person name="Breakwell D.P."/>
            <person name="Burnett S.H."/>
            <person name="Grose J.H."/>
        </authorList>
    </citation>
    <scope>NUCLEOTIDE SEQUENCE [LARGE SCALE GENOMIC DNA]</scope>
    <source>
        <strain evidence="3 4">CECT 7799</strain>
    </source>
</reference>
<dbReference type="PANTHER" id="PTHR12358:SF54">
    <property type="entry name" value="SPHINGOSINE KINASE RELATED PROTEIN"/>
    <property type="match status" value="1"/>
</dbReference>
<feature type="region of interest" description="Disordered" evidence="1">
    <location>
        <begin position="1"/>
        <end position="30"/>
    </location>
</feature>
<dbReference type="Gene3D" id="3.40.50.10330">
    <property type="entry name" value="Probable inorganic polyphosphate/atp-NAD kinase, domain 1"/>
    <property type="match status" value="1"/>
</dbReference>
<dbReference type="InterPro" id="IPR017438">
    <property type="entry name" value="ATP-NAD_kinase_N"/>
</dbReference>
<organism evidence="3 4">
    <name type="scientific">Jannaschia seosinensis</name>
    <dbReference type="NCBI Taxonomy" id="313367"/>
    <lineage>
        <taxon>Bacteria</taxon>
        <taxon>Pseudomonadati</taxon>
        <taxon>Pseudomonadota</taxon>
        <taxon>Alphaproteobacteria</taxon>
        <taxon>Rhodobacterales</taxon>
        <taxon>Roseobacteraceae</taxon>
        <taxon>Jannaschia</taxon>
    </lineage>
</organism>